<dbReference type="PANTHER" id="PTHR35680">
    <property type="entry name" value="NFAT ACTIVATION MOLECULE 1"/>
    <property type="match status" value="1"/>
</dbReference>
<feature type="transmembrane region" description="Helical" evidence="1">
    <location>
        <begin position="132"/>
        <end position="154"/>
    </location>
</feature>
<organism evidence="3 4">
    <name type="scientific">Mugilogobius chulae</name>
    <name type="common">yellowstripe goby</name>
    <dbReference type="NCBI Taxonomy" id="88201"/>
    <lineage>
        <taxon>Eukaryota</taxon>
        <taxon>Metazoa</taxon>
        <taxon>Chordata</taxon>
        <taxon>Craniata</taxon>
        <taxon>Vertebrata</taxon>
        <taxon>Euteleostomi</taxon>
        <taxon>Actinopterygii</taxon>
        <taxon>Neopterygii</taxon>
        <taxon>Teleostei</taxon>
        <taxon>Neoteleostei</taxon>
        <taxon>Acanthomorphata</taxon>
        <taxon>Gobiaria</taxon>
        <taxon>Gobiiformes</taxon>
        <taxon>Gobioidei</taxon>
        <taxon>Gobiidae</taxon>
        <taxon>Gobionellinae</taxon>
        <taxon>Mugilogobius</taxon>
    </lineage>
</organism>
<evidence type="ECO:0000256" key="2">
    <source>
        <dbReference type="SAM" id="SignalP"/>
    </source>
</evidence>
<keyword evidence="4" id="KW-1185">Reference proteome</keyword>
<dbReference type="GO" id="GO:0050861">
    <property type="term" value="P:positive regulation of B cell receptor signaling pathway"/>
    <property type="evidence" value="ECO:0007669"/>
    <property type="project" value="InterPro"/>
</dbReference>
<dbReference type="GO" id="GO:0004888">
    <property type="term" value="F:transmembrane signaling receptor activity"/>
    <property type="evidence" value="ECO:0007669"/>
    <property type="project" value="InterPro"/>
</dbReference>
<sequence>MGHVTKGDRFGCFVFLTWTIFLLSSTSGHELGLSLRKRVFVALKGENLSITYQLNKPPNLAEDTLTCFDPHNKSIYRFVISATAENETSDKIVLENMTVSGKYFCQYKNVKAFWFLRIRDHGYKEAWNFTEIIVVSVITCLLLVFSVGGTVYVFRGNWKCCTIQNKERLESQKEDGGTANAEPVQSTSFYASLKARPRSVYDVLDHPTTASVDGKRDKIKAKTTNKNELQNTVHGILQKQAEETSTVSMRTFES</sequence>
<proteinExistence type="predicted"/>
<dbReference type="AlphaFoldDB" id="A0AAW0PR52"/>
<protein>
    <recommendedName>
        <fullName evidence="5">Immunoglobulin subtype domain-containing protein</fullName>
    </recommendedName>
</protein>
<evidence type="ECO:0000313" key="4">
    <source>
        <dbReference type="Proteomes" id="UP001460270"/>
    </source>
</evidence>
<dbReference type="Proteomes" id="UP001460270">
    <property type="component" value="Unassembled WGS sequence"/>
</dbReference>
<dbReference type="PANTHER" id="PTHR35680:SF1">
    <property type="entry name" value="NFAT ACTIVATION MOLECULE 1"/>
    <property type="match status" value="1"/>
</dbReference>
<feature type="signal peptide" evidence="2">
    <location>
        <begin position="1"/>
        <end position="28"/>
    </location>
</feature>
<keyword evidence="1" id="KW-0472">Membrane</keyword>
<dbReference type="EMBL" id="JBBPFD010000004">
    <property type="protein sequence ID" value="KAK7929998.1"/>
    <property type="molecule type" value="Genomic_DNA"/>
</dbReference>
<accession>A0AAW0PR52</accession>
<comment type="caution">
    <text evidence="3">The sequence shown here is derived from an EMBL/GenBank/DDBJ whole genome shotgun (WGS) entry which is preliminary data.</text>
</comment>
<keyword evidence="2" id="KW-0732">Signal</keyword>
<dbReference type="InterPro" id="IPR033549">
    <property type="entry name" value="NFAM1"/>
</dbReference>
<dbReference type="GO" id="GO:0045577">
    <property type="term" value="P:regulation of B cell differentiation"/>
    <property type="evidence" value="ECO:0007669"/>
    <property type="project" value="InterPro"/>
</dbReference>
<evidence type="ECO:0000313" key="3">
    <source>
        <dbReference type="EMBL" id="KAK7929998.1"/>
    </source>
</evidence>
<keyword evidence="1" id="KW-1133">Transmembrane helix</keyword>
<name>A0AAW0PR52_9GOBI</name>
<dbReference type="GO" id="GO:0050853">
    <property type="term" value="P:B cell receptor signaling pathway"/>
    <property type="evidence" value="ECO:0007669"/>
    <property type="project" value="TreeGrafter"/>
</dbReference>
<gene>
    <name evidence="3" type="ORF">WMY93_006393</name>
</gene>
<reference evidence="4" key="1">
    <citation type="submission" date="2024-04" db="EMBL/GenBank/DDBJ databases">
        <title>Salinicola lusitanus LLJ914,a marine bacterium isolated from the Okinawa Trough.</title>
        <authorList>
            <person name="Li J."/>
        </authorList>
    </citation>
    <scope>NUCLEOTIDE SEQUENCE [LARGE SCALE GENOMIC DNA]</scope>
</reference>
<dbReference type="GO" id="GO:0001819">
    <property type="term" value="P:positive regulation of cytokine production"/>
    <property type="evidence" value="ECO:0007669"/>
    <property type="project" value="InterPro"/>
</dbReference>
<feature type="chain" id="PRO_5043530565" description="Immunoglobulin subtype domain-containing protein" evidence="2">
    <location>
        <begin position="29"/>
        <end position="254"/>
    </location>
</feature>
<dbReference type="GO" id="GO:0045121">
    <property type="term" value="C:membrane raft"/>
    <property type="evidence" value="ECO:0007669"/>
    <property type="project" value="TreeGrafter"/>
</dbReference>
<evidence type="ECO:0000256" key="1">
    <source>
        <dbReference type="SAM" id="Phobius"/>
    </source>
</evidence>
<keyword evidence="1" id="KW-0812">Transmembrane</keyword>
<evidence type="ECO:0008006" key="5">
    <source>
        <dbReference type="Google" id="ProtNLM"/>
    </source>
</evidence>